<accession>A0AAD8DTP0</accession>
<reference evidence="3" key="1">
    <citation type="submission" date="2023-03" db="EMBL/GenBank/DDBJ databases">
        <title>Chromosome-level genomes of two armyworms, Mythimna separata and Mythimna loreyi, provide insights into the biosynthesis and reception of sex pheromones.</title>
        <authorList>
            <person name="Zhao H."/>
        </authorList>
    </citation>
    <scope>NUCLEOTIDE SEQUENCE</scope>
    <source>
        <strain evidence="3">BeijingLab</strain>
        <tissue evidence="3">Pupa</tissue>
    </source>
</reference>
<comment type="caution">
    <text evidence="3">The sequence shown here is derived from an EMBL/GenBank/DDBJ whole genome shotgun (WGS) entry which is preliminary data.</text>
</comment>
<sequence length="252" mass="26955">MHVKGATVVAALVVTCVSGYPNLWHSNQLTPVHGLYVKPSSDGTTGDLFVAATEENGVKSQWAADKPINFLSVTAQPQATAVPVAYPSLYPTQHDESATQKRSVMPSAVPNAPVQYAYAMPVPSTTQTEGNQVASYPYAYAIPSTSTATETPKCEHQAAASPYPYQFPFQMFYPQMTSAYTNAMSILKDAGLSEESASTVMSQAAPTWAPASYAYPMYVMVDPNAWTQNQATTTTTPASPSSNTQSEENTQA</sequence>
<feature type="compositionally biased region" description="Low complexity" evidence="1">
    <location>
        <begin position="229"/>
        <end position="245"/>
    </location>
</feature>
<proteinExistence type="predicted"/>
<keyword evidence="4" id="KW-1185">Reference proteome</keyword>
<feature type="signal peptide" evidence="2">
    <location>
        <begin position="1"/>
        <end position="19"/>
    </location>
</feature>
<feature type="region of interest" description="Disordered" evidence="1">
    <location>
        <begin position="229"/>
        <end position="252"/>
    </location>
</feature>
<feature type="chain" id="PRO_5042023587" description="VMP25" evidence="2">
    <location>
        <begin position="20"/>
        <end position="252"/>
    </location>
</feature>
<evidence type="ECO:0000256" key="2">
    <source>
        <dbReference type="SAM" id="SignalP"/>
    </source>
</evidence>
<dbReference type="Proteomes" id="UP001231518">
    <property type="component" value="Chromosome 15"/>
</dbReference>
<evidence type="ECO:0000313" key="4">
    <source>
        <dbReference type="Proteomes" id="UP001231518"/>
    </source>
</evidence>
<name>A0AAD8DTP0_MYTSE</name>
<evidence type="ECO:0008006" key="5">
    <source>
        <dbReference type="Google" id="ProtNLM"/>
    </source>
</evidence>
<organism evidence="3 4">
    <name type="scientific">Mythimna separata</name>
    <name type="common">Oriental armyworm</name>
    <name type="synonym">Pseudaletia separata</name>
    <dbReference type="NCBI Taxonomy" id="271217"/>
    <lineage>
        <taxon>Eukaryota</taxon>
        <taxon>Metazoa</taxon>
        <taxon>Ecdysozoa</taxon>
        <taxon>Arthropoda</taxon>
        <taxon>Hexapoda</taxon>
        <taxon>Insecta</taxon>
        <taxon>Pterygota</taxon>
        <taxon>Neoptera</taxon>
        <taxon>Endopterygota</taxon>
        <taxon>Lepidoptera</taxon>
        <taxon>Glossata</taxon>
        <taxon>Ditrysia</taxon>
        <taxon>Noctuoidea</taxon>
        <taxon>Noctuidae</taxon>
        <taxon>Noctuinae</taxon>
        <taxon>Hadenini</taxon>
        <taxon>Mythimna</taxon>
    </lineage>
</organism>
<gene>
    <name evidence="3" type="ORF">PYW07_003745</name>
</gene>
<evidence type="ECO:0000256" key="1">
    <source>
        <dbReference type="SAM" id="MobiDB-lite"/>
    </source>
</evidence>
<protein>
    <recommendedName>
        <fullName evidence="5">VMP25</fullName>
    </recommendedName>
</protein>
<evidence type="ECO:0000313" key="3">
    <source>
        <dbReference type="EMBL" id="KAJ8722565.1"/>
    </source>
</evidence>
<keyword evidence="2" id="KW-0732">Signal</keyword>
<dbReference type="EMBL" id="JARGEI010000012">
    <property type="protein sequence ID" value="KAJ8722565.1"/>
    <property type="molecule type" value="Genomic_DNA"/>
</dbReference>
<dbReference type="AlphaFoldDB" id="A0AAD8DTP0"/>